<dbReference type="SUPFAM" id="SSF116726">
    <property type="entry name" value="TrkA C-terminal domain-like"/>
    <property type="match status" value="2"/>
</dbReference>
<evidence type="ECO:0000256" key="3">
    <source>
        <dbReference type="ARBA" id="ARBA00022692"/>
    </source>
</evidence>
<feature type="transmembrane region" description="Helical" evidence="7">
    <location>
        <begin position="30"/>
        <end position="49"/>
    </location>
</feature>
<feature type="transmembrane region" description="Helical" evidence="7">
    <location>
        <begin position="136"/>
        <end position="158"/>
    </location>
</feature>
<keyword evidence="5 7" id="KW-1133">Transmembrane helix</keyword>
<protein>
    <recommendedName>
        <fullName evidence="8">RCK C-terminal domain-containing protein</fullName>
    </recommendedName>
</protein>
<dbReference type="Gene3D" id="3.30.70.1450">
    <property type="entry name" value="Regulator of K+ conductance, C-terminal domain"/>
    <property type="match status" value="1"/>
</dbReference>
<dbReference type="STRING" id="1774968.AUC68_10080"/>
<dbReference type="GO" id="GO:0006813">
    <property type="term" value="P:potassium ion transport"/>
    <property type="evidence" value="ECO:0007669"/>
    <property type="project" value="InterPro"/>
</dbReference>
<dbReference type="PANTHER" id="PTHR43652:SF2">
    <property type="entry name" value="BASIC AMINO ACID ANTIPORTER YFCC-RELATED"/>
    <property type="match status" value="1"/>
</dbReference>
<dbReference type="EMBL" id="LPWG01000014">
    <property type="protein sequence ID" value="ODR97880.1"/>
    <property type="molecule type" value="Genomic_DNA"/>
</dbReference>
<evidence type="ECO:0000256" key="6">
    <source>
        <dbReference type="ARBA" id="ARBA00023136"/>
    </source>
</evidence>
<dbReference type="Proteomes" id="UP000094501">
    <property type="component" value="Unassembled WGS sequence"/>
</dbReference>
<dbReference type="PROSITE" id="PS51202">
    <property type="entry name" value="RCK_C"/>
    <property type="match status" value="2"/>
</dbReference>
<accession>A0A1E3VWH1</accession>
<keyword evidence="4" id="KW-0677">Repeat</keyword>
<evidence type="ECO:0000313" key="9">
    <source>
        <dbReference type="EMBL" id="ODR97880.1"/>
    </source>
</evidence>
<dbReference type="InterPro" id="IPR006037">
    <property type="entry name" value="RCK_C"/>
</dbReference>
<comment type="caution">
    <text evidence="9">The sequence shown here is derived from an EMBL/GenBank/DDBJ whole genome shotgun (WGS) entry which is preliminary data.</text>
</comment>
<dbReference type="InterPro" id="IPR004680">
    <property type="entry name" value="Cit_transptr-like_dom"/>
</dbReference>
<gene>
    <name evidence="9" type="ORF">AUC68_10080</name>
</gene>
<sequence>MTFAQSATLVLLLALLVAFAVDRFRIEIVAIAGLAAGILLGIVPFGKAFSGFANPAVITVAEILMLVGLISRSFLMDRVARWLAPFATSELSTIALVCGLGAVTSAFMNNIGALALWVPVALSLCRSSGVAPGNVLIPLSFATLLGGTCSLIGTPANLVVSGFQMEAIGQPFAFFELAWVGVPITAIGLVWLVSAAPQLLAGRGLRKPSQDLEQSRQFFTELQVVDGSPLLDLSIAEAERQLRGTIYSHLRDGHHLFGSRKHHLIRAGDVLLIEADAQAISEASHLRKADLSLPDGPEPGDAWVEAIVLPHSTIVGSTAHTMEAFSSKGIRIVAMATRLQRIEGRLADLQARVGDILLLRGDPEAIAQALDETDCLQLTPRTNLTGSNQGWRSLIAFAGAIALAGTNLVPPELAFGAALLFLALGGDLDLRAAVSELNWPILIMLAAMIPIGDAVASTGLADVVAQRAVASIGSTDSIALIATVLVTALAITPFVNNVSAAVALAPIAVAIAQTSGVSPEPLLVAVAIGVSLDFLTPFGHHNNTLVMSIGNYRFGDFPRVGLLLTICTVIPAIVLIQFAFG</sequence>
<evidence type="ECO:0000313" key="10">
    <source>
        <dbReference type="Proteomes" id="UP000094501"/>
    </source>
</evidence>
<name>A0A1E3VWH1_9HYPH</name>
<reference evidence="9 10" key="1">
    <citation type="journal article" date="2016" name="Environ. Microbiol.">
        <title>New Methyloceanibacter diversity from North Sea sediments includes methanotroph containing solely the soluble methane monooxygenase.</title>
        <authorList>
            <person name="Vekeman B."/>
            <person name="Kerckhof F.M."/>
            <person name="Cremers G."/>
            <person name="de Vos P."/>
            <person name="Vandamme P."/>
            <person name="Boon N."/>
            <person name="Op den Camp H.J."/>
            <person name="Heylen K."/>
        </authorList>
    </citation>
    <scope>NUCLEOTIDE SEQUENCE [LARGE SCALE GENOMIC DNA]</scope>
    <source>
        <strain evidence="9 10">R-67174</strain>
    </source>
</reference>
<feature type="transmembrane region" description="Helical" evidence="7">
    <location>
        <begin position="522"/>
        <end position="539"/>
    </location>
</feature>
<organism evidence="9 10">
    <name type="scientific">Methyloceanibacter methanicus</name>
    <dbReference type="NCBI Taxonomy" id="1774968"/>
    <lineage>
        <taxon>Bacteria</taxon>
        <taxon>Pseudomonadati</taxon>
        <taxon>Pseudomonadota</taxon>
        <taxon>Alphaproteobacteria</taxon>
        <taxon>Hyphomicrobiales</taxon>
        <taxon>Hyphomicrobiaceae</taxon>
        <taxon>Methyloceanibacter</taxon>
    </lineage>
</organism>
<feature type="transmembrane region" description="Helical" evidence="7">
    <location>
        <begin position="441"/>
        <end position="465"/>
    </location>
</feature>
<dbReference type="RefSeq" id="WP_069438207.1">
    <property type="nucleotide sequence ID" value="NZ_LPWG01000014.1"/>
</dbReference>
<evidence type="ECO:0000256" key="5">
    <source>
        <dbReference type="ARBA" id="ARBA00022989"/>
    </source>
</evidence>
<dbReference type="OrthoDB" id="9809303at2"/>
<evidence type="ECO:0000256" key="2">
    <source>
        <dbReference type="ARBA" id="ARBA00022448"/>
    </source>
</evidence>
<feature type="transmembrane region" description="Helical" evidence="7">
    <location>
        <begin position="394"/>
        <end position="421"/>
    </location>
</feature>
<evidence type="ECO:0000256" key="7">
    <source>
        <dbReference type="SAM" id="Phobius"/>
    </source>
</evidence>
<feature type="transmembrane region" description="Helical" evidence="7">
    <location>
        <begin position="178"/>
        <end position="200"/>
    </location>
</feature>
<keyword evidence="2" id="KW-0813">Transport</keyword>
<feature type="transmembrane region" description="Helical" evidence="7">
    <location>
        <begin position="94"/>
        <end position="124"/>
    </location>
</feature>
<evidence type="ECO:0000256" key="1">
    <source>
        <dbReference type="ARBA" id="ARBA00004141"/>
    </source>
</evidence>
<dbReference type="InterPro" id="IPR051679">
    <property type="entry name" value="DASS-Related_Transporters"/>
</dbReference>
<proteinExistence type="predicted"/>
<feature type="transmembrane region" description="Helical" evidence="7">
    <location>
        <begin position="56"/>
        <end position="74"/>
    </location>
</feature>
<dbReference type="AlphaFoldDB" id="A0A1E3VWH1"/>
<dbReference type="GO" id="GO:0008324">
    <property type="term" value="F:monoatomic cation transmembrane transporter activity"/>
    <property type="evidence" value="ECO:0007669"/>
    <property type="project" value="InterPro"/>
</dbReference>
<keyword evidence="3 7" id="KW-0812">Transmembrane</keyword>
<feature type="domain" description="RCK C-terminal" evidence="8">
    <location>
        <begin position="291"/>
        <end position="375"/>
    </location>
</feature>
<evidence type="ECO:0000256" key="4">
    <source>
        <dbReference type="ARBA" id="ARBA00022737"/>
    </source>
</evidence>
<feature type="transmembrane region" description="Helical" evidence="7">
    <location>
        <begin position="560"/>
        <end position="580"/>
    </location>
</feature>
<dbReference type="GO" id="GO:0005886">
    <property type="term" value="C:plasma membrane"/>
    <property type="evidence" value="ECO:0007669"/>
    <property type="project" value="TreeGrafter"/>
</dbReference>
<dbReference type="Pfam" id="PF03600">
    <property type="entry name" value="CitMHS"/>
    <property type="match status" value="1"/>
</dbReference>
<dbReference type="InterPro" id="IPR036721">
    <property type="entry name" value="RCK_C_sf"/>
</dbReference>
<feature type="transmembrane region" description="Helical" evidence="7">
    <location>
        <begin position="477"/>
        <end position="510"/>
    </location>
</feature>
<keyword evidence="10" id="KW-1185">Reference proteome</keyword>
<feature type="domain" description="RCK C-terminal" evidence="8">
    <location>
        <begin position="207"/>
        <end position="289"/>
    </location>
</feature>
<evidence type="ECO:0000259" key="8">
    <source>
        <dbReference type="PROSITE" id="PS51202"/>
    </source>
</evidence>
<dbReference type="PANTHER" id="PTHR43652">
    <property type="entry name" value="BASIC AMINO ACID ANTIPORTER YFCC-RELATED"/>
    <property type="match status" value="1"/>
</dbReference>
<comment type="subcellular location">
    <subcellularLocation>
        <location evidence="1">Membrane</location>
        <topology evidence="1">Multi-pass membrane protein</topology>
    </subcellularLocation>
</comment>
<keyword evidence="6 7" id="KW-0472">Membrane</keyword>